<proteinExistence type="predicted"/>
<feature type="region of interest" description="Disordered" evidence="1">
    <location>
        <begin position="65"/>
        <end position="86"/>
    </location>
</feature>
<reference evidence="2 3" key="1">
    <citation type="submission" date="2016-12" db="EMBL/GenBank/DDBJ databases">
        <title>The draft genome sequence of Actinophytocola sp. 11-183.</title>
        <authorList>
            <person name="Wang W."/>
            <person name="Yuan L."/>
        </authorList>
    </citation>
    <scope>NUCLEOTIDE SEQUENCE [LARGE SCALE GENOMIC DNA]</scope>
    <source>
        <strain evidence="2 3">11-183</strain>
    </source>
</reference>
<accession>A0A1Q8CU93</accession>
<evidence type="ECO:0000313" key="2">
    <source>
        <dbReference type="EMBL" id="OLF17931.1"/>
    </source>
</evidence>
<keyword evidence="3" id="KW-1185">Reference proteome</keyword>
<sequence>MAGEPHAAVWLDIPGSCQLRATFTGDMDVHVMIGQPTDELNILIARPALARLVEIAIELLAVPVPDNPETELPGLTDAPGQHRPPR</sequence>
<dbReference type="AlphaFoldDB" id="A0A1Q8CU93"/>
<gene>
    <name evidence="2" type="ORF">BU204_08970</name>
</gene>
<evidence type="ECO:0000256" key="1">
    <source>
        <dbReference type="SAM" id="MobiDB-lite"/>
    </source>
</evidence>
<dbReference type="EMBL" id="MSIE01000013">
    <property type="protein sequence ID" value="OLF17931.1"/>
    <property type="molecule type" value="Genomic_DNA"/>
</dbReference>
<comment type="caution">
    <text evidence="2">The sequence shown here is derived from an EMBL/GenBank/DDBJ whole genome shotgun (WGS) entry which is preliminary data.</text>
</comment>
<dbReference type="OrthoDB" id="3705505at2"/>
<dbReference type="RefSeq" id="WP_075125126.1">
    <property type="nucleotide sequence ID" value="NZ_MSIE01000013.1"/>
</dbReference>
<dbReference type="Proteomes" id="UP000185596">
    <property type="component" value="Unassembled WGS sequence"/>
</dbReference>
<organism evidence="2 3">
    <name type="scientific">Actinophytocola xanthii</name>
    <dbReference type="NCBI Taxonomy" id="1912961"/>
    <lineage>
        <taxon>Bacteria</taxon>
        <taxon>Bacillati</taxon>
        <taxon>Actinomycetota</taxon>
        <taxon>Actinomycetes</taxon>
        <taxon>Pseudonocardiales</taxon>
        <taxon>Pseudonocardiaceae</taxon>
    </lineage>
</organism>
<name>A0A1Q8CU93_9PSEU</name>
<evidence type="ECO:0000313" key="3">
    <source>
        <dbReference type="Proteomes" id="UP000185596"/>
    </source>
</evidence>
<protein>
    <submittedName>
        <fullName evidence="2">Uncharacterized protein</fullName>
    </submittedName>
</protein>